<protein>
    <recommendedName>
        <fullName evidence="2">DUF1758 domain-containing protein</fullName>
    </recommendedName>
</protein>
<evidence type="ECO:0000256" key="1">
    <source>
        <dbReference type="SAM" id="MobiDB-lite"/>
    </source>
</evidence>
<feature type="domain" description="DUF1758" evidence="2">
    <location>
        <begin position="45"/>
        <end position="191"/>
    </location>
</feature>
<dbReference type="GO" id="GO:0004190">
    <property type="term" value="F:aspartic-type endopeptidase activity"/>
    <property type="evidence" value="ECO:0007669"/>
    <property type="project" value="InterPro"/>
</dbReference>
<evidence type="ECO:0000313" key="4">
    <source>
        <dbReference type="Proteomes" id="UP000053660"/>
    </source>
</evidence>
<dbReference type="InterPro" id="IPR021109">
    <property type="entry name" value="Peptidase_aspartic_dom_sf"/>
</dbReference>
<reference evidence="3 4" key="1">
    <citation type="submission" date="2014-03" db="EMBL/GenBank/DDBJ databases">
        <title>Draft genome of the hookworm Oesophagostomum dentatum.</title>
        <authorList>
            <person name="Mitreva M."/>
        </authorList>
    </citation>
    <scope>NUCLEOTIDE SEQUENCE [LARGE SCALE GENOMIC DNA]</scope>
    <source>
        <strain evidence="3 4">OD-Hann</strain>
    </source>
</reference>
<proteinExistence type="predicted"/>
<accession>A0A0B1TS63</accession>
<dbReference type="GO" id="GO:0006508">
    <property type="term" value="P:proteolysis"/>
    <property type="evidence" value="ECO:0007669"/>
    <property type="project" value="InterPro"/>
</dbReference>
<evidence type="ECO:0000313" key="3">
    <source>
        <dbReference type="EMBL" id="KHJ98966.1"/>
    </source>
</evidence>
<dbReference type="AlphaFoldDB" id="A0A0B1TS63"/>
<dbReference type="Proteomes" id="UP000053660">
    <property type="component" value="Unassembled WGS sequence"/>
</dbReference>
<keyword evidence="4" id="KW-1185">Reference proteome</keyword>
<dbReference type="InterPro" id="IPR001969">
    <property type="entry name" value="Aspartic_peptidase_AS"/>
</dbReference>
<organism evidence="3 4">
    <name type="scientific">Oesophagostomum dentatum</name>
    <name type="common">Nodular worm</name>
    <dbReference type="NCBI Taxonomy" id="61180"/>
    <lineage>
        <taxon>Eukaryota</taxon>
        <taxon>Metazoa</taxon>
        <taxon>Ecdysozoa</taxon>
        <taxon>Nematoda</taxon>
        <taxon>Chromadorea</taxon>
        <taxon>Rhabditida</taxon>
        <taxon>Rhabditina</taxon>
        <taxon>Rhabditomorpha</taxon>
        <taxon>Strongyloidea</taxon>
        <taxon>Strongylidae</taxon>
        <taxon>Oesophagostomum</taxon>
    </lineage>
</organism>
<dbReference type="PROSITE" id="PS00141">
    <property type="entry name" value="ASP_PROTEASE"/>
    <property type="match status" value="1"/>
</dbReference>
<evidence type="ECO:0000259" key="2">
    <source>
        <dbReference type="Pfam" id="PF05585"/>
    </source>
</evidence>
<gene>
    <name evidence="3" type="ORF">OESDEN_01023</name>
</gene>
<feature type="region of interest" description="Disordered" evidence="1">
    <location>
        <begin position="224"/>
        <end position="267"/>
    </location>
</feature>
<dbReference type="Gene3D" id="2.40.70.10">
    <property type="entry name" value="Acid Proteases"/>
    <property type="match status" value="1"/>
</dbReference>
<sequence length="267" mass="29289">MKKLRSKRRTTTMDESSAALKQCVLPIPTAMIFNEDEMDYQPVNLLLDSGAQRSFIKSELSTVLKLEAISSVSFITSGMGEAREMFNSDEVRITLKGLRSFKKLKKLRVHTKGKLITSLDTAQLSHDDLKFISARGLKIAQQTQSRTSISPDILIGQDLLSSIIDHSSPALTLPSGLMLTPTIFGYTISGTSTLTSDTAITEAEEGIQAAATTIVTSMNNPQSRYQTETGISRTDQCHTRTKATGRKKDNNAQSGRFPREALQSPET</sequence>
<dbReference type="InterPro" id="IPR008737">
    <property type="entry name" value="DUF1758"/>
</dbReference>
<dbReference type="OrthoDB" id="5874698at2759"/>
<name>A0A0B1TS63_OESDE</name>
<dbReference type="EMBL" id="KN549255">
    <property type="protein sequence ID" value="KHJ98966.1"/>
    <property type="molecule type" value="Genomic_DNA"/>
</dbReference>
<feature type="compositionally biased region" description="Polar residues" evidence="1">
    <location>
        <begin position="224"/>
        <end position="234"/>
    </location>
</feature>
<dbReference type="Pfam" id="PF05585">
    <property type="entry name" value="DUF1758"/>
    <property type="match status" value="1"/>
</dbReference>